<comment type="caution">
    <text evidence="1">The sequence shown here is derived from an EMBL/GenBank/DDBJ whole genome shotgun (WGS) entry which is preliminary data.</text>
</comment>
<organism evidence="1 2">
    <name type="scientific">Auriscalpium vulgare</name>
    <dbReference type="NCBI Taxonomy" id="40419"/>
    <lineage>
        <taxon>Eukaryota</taxon>
        <taxon>Fungi</taxon>
        <taxon>Dikarya</taxon>
        <taxon>Basidiomycota</taxon>
        <taxon>Agaricomycotina</taxon>
        <taxon>Agaricomycetes</taxon>
        <taxon>Russulales</taxon>
        <taxon>Auriscalpiaceae</taxon>
        <taxon>Auriscalpium</taxon>
    </lineage>
</organism>
<name>A0ACB8R9A4_9AGAM</name>
<protein>
    <submittedName>
        <fullName evidence="1">Uncharacterized protein</fullName>
    </submittedName>
</protein>
<sequence>MQTDFPDRGRADMRCGSTAERSELLLGMRSWAGSGGTRTARHWRTCASMAGQGYQKTGTSAIDRYAVDAAGRTIERIGLPRFLPARGVILLRTLPAGPRCRSGASVACRARHWPAGVVRSARDQ</sequence>
<evidence type="ECO:0000313" key="1">
    <source>
        <dbReference type="EMBL" id="KAI0040492.1"/>
    </source>
</evidence>
<reference evidence="1" key="1">
    <citation type="submission" date="2021-02" db="EMBL/GenBank/DDBJ databases">
        <authorList>
            <consortium name="DOE Joint Genome Institute"/>
            <person name="Ahrendt S."/>
            <person name="Looney B.P."/>
            <person name="Miyauchi S."/>
            <person name="Morin E."/>
            <person name="Drula E."/>
            <person name="Courty P.E."/>
            <person name="Chicoki N."/>
            <person name="Fauchery L."/>
            <person name="Kohler A."/>
            <person name="Kuo A."/>
            <person name="Labutti K."/>
            <person name="Pangilinan J."/>
            <person name="Lipzen A."/>
            <person name="Riley R."/>
            <person name="Andreopoulos W."/>
            <person name="He G."/>
            <person name="Johnson J."/>
            <person name="Barry K.W."/>
            <person name="Grigoriev I.V."/>
            <person name="Nagy L."/>
            <person name="Hibbett D."/>
            <person name="Henrissat B."/>
            <person name="Matheny P.B."/>
            <person name="Labbe J."/>
            <person name="Martin F."/>
        </authorList>
    </citation>
    <scope>NUCLEOTIDE SEQUENCE</scope>
    <source>
        <strain evidence="1">FP105234-sp</strain>
    </source>
</reference>
<reference evidence="1" key="2">
    <citation type="journal article" date="2022" name="New Phytol.">
        <title>Evolutionary transition to the ectomycorrhizal habit in the genomes of a hyperdiverse lineage of mushroom-forming fungi.</title>
        <authorList>
            <person name="Looney B."/>
            <person name="Miyauchi S."/>
            <person name="Morin E."/>
            <person name="Drula E."/>
            <person name="Courty P.E."/>
            <person name="Kohler A."/>
            <person name="Kuo A."/>
            <person name="LaButti K."/>
            <person name="Pangilinan J."/>
            <person name="Lipzen A."/>
            <person name="Riley R."/>
            <person name="Andreopoulos W."/>
            <person name="He G."/>
            <person name="Johnson J."/>
            <person name="Nolan M."/>
            <person name="Tritt A."/>
            <person name="Barry K.W."/>
            <person name="Grigoriev I.V."/>
            <person name="Nagy L.G."/>
            <person name="Hibbett D."/>
            <person name="Henrissat B."/>
            <person name="Matheny P.B."/>
            <person name="Labbe J."/>
            <person name="Martin F.M."/>
        </authorList>
    </citation>
    <scope>NUCLEOTIDE SEQUENCE</scope>
    <source>
        <strain evidence="1">FP105234-sp</strain>
    </source>
</reference>
<keyword evidence="2" id="KW-1185">Reference proteome</keyword>
<gene>
    <name evidence="1" type="ORF">FA95DRAFT_867008</name>
</gene>
<dbReference type="Proteomes" id="UP000814033">
    <property type="component" value="Unassembled WGS sequence"/>
</dbReference>
<proteinExistence type="predicted"/>
<dbReference type="EMBL" id="MU276192">
    <property type="protein sequence ID" value="KAI0040492.1"/>
    <property type="molecule type" value="Genomic_DNA"/>
</dbReference>
<evidence type="ECO:0000313" key="2">
    <source>
        <dbReference type="Proteomes" id="UP000814033"/>
    </source>
</evidence>
<accession>A0ACB8R9A4</accession>